<evidence type="ECO:0000313" key="3">
    <source>
        <dbReference type="Proteomes" id="UP000624325"/>
    </source>
</evidence>
<accession>A0ABQ4C8Q7</accession>
<evidence type="ECO:0000313" key="2">
    <source>
        <dbReference type="EMBL" id="GIF59168.1"/>
    </source>
</evidence>
<evidence type="ECO:0008006" key="4">
    <source>
        <dbReference type="Google" id="ProtNLM"/>
    </source>
</evidence>
<evidence type="ECO:0000256" key="1">
    <source>
        <dbReference type="SAM" id="MobiDB-lite"/>
    </source>
</evidence>
<feature type="region of interest" description="Disordered" evidence="1">
    <location>
        <begin position="1"/>
        <end position="99"/>
    </location>
</feature>
<sequence length="99" mass="10650">MPAMLREPQPYHLSHFPAGQRGGRFGGDGPGKTAGMGFMDRLKSMAGKHDDKVDQGLEKGGDKVDERTGGKYDQQIDKGVDEAQKRTGGGDTMPGDQMQ</sequence>
<dbReference type="EMBL" id="BONC01000043">
    <property type="protein sequence ID" value="GIF59168.1"/>
    <property type="molecule type" value="Genomic_DNA"/>
</dbReference>
<reference evidence="2 3" key="1">
    <citation type="submission" date="2021-01" db="EMBL/GenBank/DDBJ databases">
        <title>Whole genome shotgun sequence of Asanoa iriomotensis NBRC 100142.</title>
        <authorList>
            <person name="Komaki H."/>
            <person name="Tamura T."/>
        </authorList>
    </citation>
    <scope>NUCLEOTIDE SEQUENCE [LARGE SCALE GENOMIC DNA]</scope>
    <source>
        <strain evidence="2 3">NBRC 100142</strain>
    </source>
</reference>
<feature type="compositionally biased region" description="Basic and acidic residues" evidence="1">
    <location>
        <begin position="40"/>
        <end position="85"/>
    </location>
</feature>
<gene>
    <name evidence="2" type="ORF">Air01nite_52630</name>
</gene>
<keyword evidence="3" id="KW-1185">Reference proteome</keyword>
<organism evidence="2 3">
    <name type="scientific">Asanoa iriomotensis</name>
    <dbReference type="NCBI Taxonomy" id="234613"/>
    <lineage>
        <taxon>Bacteria</taxon>
        <taxon>Bacillati</taxon>
        <taxon>Actinomycetota</taxon>
        <taxon>Actinomycetes</taxon>
        <taxon>Micromonosporales</taxon>
        <taxon>Micromonosporaceae</taxon>
        <taxon>Asanoa</taxon>
    </lineage>
</organism>
<protein>
    <recommendedName>
        <fullName evidence="4">Antitoxin protein of toxin-antitoxin system</fullName>
    </recommendedName>
</protein>
<dbReference type="InterPro" id="IPR028037">
    <property type="entry name" value="Antitoxin_Rv0909/MT0933"/>
</dbReference>
<name>A0ABQ4C8Q7_9ACTN</name>
<comment type="caution">
    <text evidence="2">The sequence shown here is derived from an EMBL/GenBank/DDBJ whole genome shotgun (WGS) entry which is preliminary data.</text>
</comment>
<proteinExistence type="predicted"/>
<dbReference type="Proteomes" id="UP000624325">
    <property type="component" value="Unassembled WGS sequence"/>
</dbReference>
<feature type="compositionally biased region" description="Gly residues" evidence="1">
    <location>
        <begin position="20"/>
        <end position="34"/>
    </location>
</feature>
<dbReference type="Pfam" id="PF14013">
    <property type="entry name" value="MT0933_antitox"/>
    <property type="match status" value="1"/>
</dbReference>